<name>A0ABV9PZG6_9BACL</name>
<feature type="transmembrane region" description="Helical" evidence="1">
    <location>
        <begin position="102"/>
        <end position="124"/>
    </location>
</feature>
<organism evidence="2 3">
    <name type="scientific">Effusibacillus consociatus</name>
    <dbReference type="NCBI Taxonomy" id="1117041"/>
    <lineage>
        <taxon>Bacteria</taxon>
        <taxon>Bacillati</taxon>
        <taxon>Bacillota</taxon>
        <taxon>Bacilli</taxon>
        <taxon>Bacillales</taxon>
        <taxon>Alicyclobacillaceae</taxon>
        <taxon>Effusibacillus</taxon>
    </lineage>
</organism>
<dbReference type="Proteomes" id="UP001596002">
    <property type="component" value="Unassembled WGS sequence"/>
</dbReference>
<evidence type="ECO:0000313" key="2">
    <source>
        <dbReference type="EMBL" id="MFC4766352.1"/>
    </source>
</evidence>
<dbReference type="RefSeq" id="WP_380024188.1">
    <property type="nucleotide sequence ID" value="NZ_JBHSHC010000015.1"/>
</dbReference>
<sequence length="222" mass="25104">MDKRIKVPSLITDIRAMEWQFWLPVIASIILAIYTYTILGACGSHLSLTDIKLSLGIGAIPLVAFWVIGLYQDLVEADGREVLLSLPYNQFQFGLLRLLRMAVLYVFVIWGLLGILLILANLRISYQDFLFSLLQVMFFASFSFVVILATKNSLISYAIIGVLSSAEYMTRGGITGWVYPFEWPLPKPHVAVMNIVVSLIISIVFCLTLGQWLFNKKEYLVK</sequence>
<keyword evidence="1" id="KW-0812">Transmembrane</keyword>
<proteinExistence type="predicted"/>
<feature type="transmembrane region" description="Helical" evidence="1">
    <location>
        <begin position="157"/>
        <end position="179"/>
    </location>
</feature>
<keyword evidence="1" id="KW-0472">Membrane</keyword>
<evidence type="ECO:0000256" key="1">
    <source>
        <dbReference type="SAM" id="Phobius"/>
    </source>
</evidence>
<reference evidence="3" key="1">
    <citation type="journal article" date="2019" name="Int. J. Syst. Evol. Microbiol.">
        <title>The Global Catalogue of Microorganisms (GCM) 10K type strain sequencing project: providing services to taxonomists for standard genome sequencing and annotation.</title>
        <authorList>
            <consortium name="The Broad Institute Genomics Platform"/>
            <consortium name="The Broad Institute Genome Sequencing Center for Infectious Disease"/>
            <person name="Wu L."/>
            <person name="Ma J."/>
        </authorList>
    </citation>
    <scope>NUCLEOTIDE SEQUENCE [LARGE SCALE GENOMIC DNA]</scope>
    <source>
        <strain evidence="3">WYCCWR 12678</strain>
    </source>
</reference>
<feature type="transmembrane region" description="Helical" evidence="1">
    <location>
        <begin position="130"/>
        <end position="150"/>
    </location>
</feature>
<evidence type="ECO:0008006" key="4">
    <source>
        <dbReference type="Google" id="ProtNLM"/>
    </source>
</evidence>
<feature type="transmembrane region" description="Helical" evidence="1">
    <location>
        <begin position="51"/>
        <end position="71"/>
    </location>
</feature>
<keyword evidence="3" id="KW-1185">Reference proteome</keyword>
<gene>
    <name evidence="2" type="ORF">ACFO8Q_02925</name>
</gene>
<evidence type="ECO:0000313" key="3">
    <source>
        <dbReference type="Proteomes" id="UP001596002"/>
    </source>
</evidence>
<feature type="transmembrane region" description="Helical" evidence="1">
    <location>
        <begin position="191"/>
        <end position="214"/>
    </location>
</feature>
<accession>A0ABV9PZG6</accession>
<feature type="transmembrane region" description="Helical" evidence="1">
    <location>
        <begin position="21"/>
        <end position="39"/>
    </location>
</feature>
<keyword evidence="1" id="KW-1133">Transmembrane helix</keyword>
<comment type="caution">
    <text evidence="2">The sequence shown here is derived from an EMBL/GenBank/DDBJ whole genome shotgun (WGS) entry which is preliminary data.</text>
</comment>
<dbReference type="EMBL" id="JBHSHC010000015">
    <property type="protein sequence ID" value="MFC4766352.1"/>
    <property type="molecule type" value="Genomic_DNA"/>
</dbReference>
<protein>
    <recommendedName>
        <fullName evidence="4">ABC transporter permease</fullName>
    </recommendedName>
</protein>